<dbReference type="InterPro" id="IPR024034">
    <property type="entry name" value="ATPase_F1/V1_b/a_C"/>
</dbReference>
<sequence>MPLKDSTETKMGCQERRGGRMGKLQDIIAILGFIELSEEDRLTVARVADVNVFRRSGNEGKRASELNAGERAKKMRKLTLGDTLSGNAWSQALHLETFPDIPQGPRATPSQKHRPQALRLTSPASRLFFLVRTA</sequence>
<dbReference type="AlphaFoldDB" id="A0A5N6Q4Y9"/>
<dbReference type="Gene3D" id="1.10.1140.10">
    <property type="entry name" value="Bovine Mitochondrial F1-atpase, Atp Synthase Beta Chain, Chain D, domain 3"/>
    <property type="match status" value="1"/>
</dbReference>
<evidence type="ECO:0000256" key="4">
    <source>
        <dbReference type="ARBA" id="ARBA00022840"/>
    </source>
</evidence>
<comment type="caution">
    <text evidence="6">The sequence shown here is derived from an EMBL/GenBank/DDBJ whole genome shotgun (WGS) entry which is preliminary data.</text>
</comment>
<keyword evidence="7" id="KW-1185">Reference proteome</keyword>
<evidence type="ECO:0000256" key="2">
    <source>
        <dbReference type="ARBA" id="ARBA00022448"/>
    </source>
</evidence>
<proteinExistence type="inferred from homology"/>
<evidence type="ECO:0000313" key="6">
    <source>
        <dbReference type="EMBL" id="KAD7479563.1"/>
    </source>
</evidence>
<dbReference type="EMBL" id="SZYD01000001">
    <property type="protein sequence ID" value="KAD7479563.1"/>
    <property type="molecule type" value="Genomic_DNA"/>
</dbReference>
<keyword evidence="5" id="KW-0406">Ion transport</keyword>
<accession>A0A5N6Q4Y9</accession>
<evidence type="ECO:0000313" key="7">
    <source>
        <dbReference type="Proteomes" id="UP000326396"/>
    </source>
</evidence>
<comment type="similarity">
    <text evidence="1">Belongs to the ATPase alpha/beta chains family.</text>
</comment>
<reference evidence="6 7" key="1">
    <citation type="submission" date="2019-05" db="EMBL/GenBank/DDBJ databases">
        <title>Mikania micrantha, genome provides insights into the molecular mechanism of rapid growth.</title>
        <authorList>
            <person name="Liu B."/>
        </authorList>
    </citation>
    <scope>NUCLEOTIDE SEQUENCE [LARGE SCALE GENOMIC DNA]</scope>
    <source>
        <strain evidence="6">NLD-2019</strain>
        <tissue evidence="6">Leaf</tissue>
    </source>
</reference>
<evidence type="ECO:0000256" key="5">
    <source>
        <dbReference type="ARBA" id="ARBA00023065"/>
    </source>
</evidence>
<keyword evidence="3" id="KW-0547">Nucleotide-binding</keyword>
<dbReference type="GO" id="GO:0006811">
    <property type="term" value="P:monoatomic ion transport"/>
    <property type="evidence" value="ECO:0007669"/>
    <property type="project" value="UniProtKB-KW"/>
</dbReference>
<organism evidence="6 7">
    <name type="scientific">Mikania micrantha</name>
    <name type="common">bitter vine</name>
    <dbReference type="NCBI Taxonomy" id="192012"/>
    <lineage>
        <taxon>Eukaryota</taxon>
        <taxon>Viridiplantae</taxon>
        <taxon>Streptophyta</taxon>
        <taxon>Embryophyta</taxon>
        <taxon>Tracheophyta</taxon>
        <taxon>Spermatophyta</taxon>
        <taxon>Magnoliopsida</taxon>
        <taxon>eudicotyledons</taxon>
        <taxon>Gunneridae</taxon>
        <taxon>Pentapetalae</taxon>
        <taxon>asterids</taxon>
        <taxon>campanulids</taxon>
        <taxon>Asterales</taxon>
        <taxon>Asteraceae</taxon>
        <taxon>Asteroideae</taxon>
        <taxon>Heliantheae alliance</taxon>
        <taxon>Eupatorieae</taxon>
        <taxon>Mikania</taxon>
    </lineage>
</organism>
<evidence type="ECO:0000256" key="3">
    <source>
        <dbReference type="ARBA" id="ARBA00022741"/>
    </source>
</evidence>
<dbReference type="SUPFAM" id="SSF47917">
    <property type="entry name" value="C-terminal domain of alpha and beta subunits of F1 ATP synthase"/>
    <property type="match status" value="1"/>
</dbReference>
<gene>
    <name evidence="6" type="ORF">E3N88_02699</name>
</gene>
<name>A0A5N6Q4Y9_9ASTR</name>
<keyword evidence="4" id="KW-0067">ATP-binding</keyword>
<dbReference type="OrthoDB" id="1733729at2759"/>
<keyword evidence="2" id="KW-0813">Transport</keyword>
<dbReference type="Proteomes" id="UP000326396">
    <property type="component" value="Linkage Group LG1"/>
</dbReference>
<protein>
    <submittedName>
        <fullName evidence="6">Uncharacterized protein</fullName>
    </submittedName>
</protein>
<evidence type="ECO:0000256" key="1">
    <source>
        <dbReference type="ARBA" id="ARBA00008936"/>
    </source>
</evidence>